<dbReference type="RefSeq" id="XP_065671067.1">
    <property type="nucleotide sequence ID" value="XM_065814995.1"/>
</dbReference>
<dbReference type="PROSITE" id="PS50004">
    <property type="entry name" value="C2"/>
    <property type="match status" value="2"/>
</dbReference>
<keyword evidence="1" id="KW-1133">Transmembrane helix</keyword>
<feature type="domain" description="C2" evidence="2">
    <location>
        <begin position="191"/>
        <end position="319"/>
    </location>
</feature>
<keyword evidence="1" id="KW-0812">Transmembrane</keyword>
<keyword evidence="3" id="KW-1185">Reference proteome</keyword>
<evidence type="ECO:0000256" key="1">
    <source>
        <dbReference type="SAM" id="Phobius"/>
    </source>
</evidence>
<dbReference type="CDD" id="cd00276">
    <property type="entry name" value="C2B_Synaptotagmin"/>
    <property type="match status" value="1"/>
</dbReference>
<keyword evidence="1" id="KW-0472">Membrane</keyword>
<dbReference type="Gene3D" id="2.60.40.150">
    <property type="entry name" value="C2 domain"/>
    <property type="match status" value="2"/>
</dbReference>
<feature type="domain" description="C2" evidence="2">
    <location>
        <begin position="329"/>
        <end position="450"/>
    </location>
</feature>
<accession>A0ABM4D9Q0</accession>
<reference evidence="4" key="1">
    <citation type="submission" date="2025-08" db="UniProtKB">
        <authorList>
            <consortium name="RefSeq"/>
        </authorList>
    </citation>
    <scope>IDENTIFICATION</scope>
</reference>
<feature type="transmembrane region" description="Helical" evidence="1">
    <location>
        <begin position="18"/>
        <end position="46"/>
    </location>
</feature>
<dbReference type="GeneID" id="100206046"/>
<dbReference type="InterPro" id="IPR035892">
    <property type="entry name" value="C2_domain_sf"/>
</dbReference>
<gene>
    <name evidence="4" type="primary">LOC100206046</name>
</gene>
<sequence>MLINDGHLVKEIQQDETFLTSVIITALLGCIIIVLIVVIMVMYVLIRRKKKNGALSTRKFSLPHKNLDRVKTEVPYHLTEKGSNKYLADHSRKVSIPQQVFAASVPFKFPISVKSNDTSFNKTADTNSLYQKGLLTIGRRKREMSFTRSVSVPTVKDEALFNEDEEKMWMSSLSMMGVSPEVLHKNPWNGAYGKVKFSLYYNRKGEYELEVKLHEFDDLPLSRESGISVPFVKIYLYPQTDHAYPSQNINKQNSLVEVLSFPHDTECIFAGYTQEIIQQMALKFVILDYDRFSRSEFVAECVILLDEEPLDGKMISKYLSIKKTQATGDLGSLLISLCYQPNGNQVCIVILKATGLPDTEGKLSDHFVKIKLLQNGNIMDKRRTHVIKKNTCPVFNEKLIFPVDDNVMRNLVIVFDVVRQESKIKHEKVGSVILANHSLLRQVTPHEIQHFNEMLQSPQRQIAEWHKIV</sequence>
<dbReference type="Proteomes" id="UP001652625">
    <property type="component" value="Chromosome 13"/>
</dbReference>
<name>A0ABM4D9Q0_HYDVU</name>
<dbReference type="Pfam" id="PF00168">
    <property type="entry name" value="C2"/>
    <property type="match status" value="2"/>
</dbReference>
<dbReference type="InterPro" id="IPR000008">
    <property type="entry name" value="C2_dom"/>
</dbReference>
<proteinExistence type="predicted"/>
<dbReference type="PANTHER" id="PTHR10024:SF344">
    <property type="entry name" value="SYNAPTOTAGMIN-7"/>
    <property type="match status" value="1"/>
</dbReference>
<dbReference type="PANTHER" id="PTHR10024">
    <property type="entry name" value="SYNAPTOTAGMIN"/>
    <property type="match status" value="1"/>
</dbReference>
<evidence type="ECO:0000313" key="3">
    <source>
        <dbReference type="Proteomes" id="UP001652625"/>
    </source>
</evidence>
<dbReference type="SUPFAM" id="SSF49562">
    <property type="entry name" value="C2 domain (Calcium/lipid-binding domain, CaLB)"/>
    <property type="match status" value="2"/>
</dbReference>
<evidence type="ECO:0000259" key="2">
    <source>
        <dbReference type="PROSITE" id="PS50004"/>
    </source>
</evidence>
<dbReference type="SMART" id="SM00239">
    <property type="entry name" value="C2"/>
    <property type="match status" value="2"/>
</dbReference>
<organism evidence="3 4">
    <name type="scientific">Hydra vulgaris</name>
    <name type="common">Hydra</name>
    <name type="synonym">Hydra attenuata</name>
    <dbReference type="NCBI Taxonomy" id="6087"/>
    <lineage>
        <taxon>Eukaryota</taxon>
        <taxon>Metazoa</taxon>
        <taxon>Cnidaria</taxon>
        <taxon>Hydrozoa</taxon>
        <taxon>Hydroidolina</taxon>
        <taxon>Anthoathecata</taxon>
        <taxon>Aplanulata</taxon>
        <taxon>Hydridae</taxon>
        <taxon>Hydra</taxon>
    </lineage>
</organism>
<protein>
    <submittedName>
        <fullName evidence="4">Synaptotagmin-7</fullName>
    </submittedName>
</protein>
<evidence type="ECO:0000313" key="4">
    <source>
        <dbReference type="RefSeq" id="XP_065671067.1"/>
    </source>
</evidence>